<dbReference type="EMBL" id="ASPP01042174">
    <property type="protein sequence ID" value="ETO00040.1"/>
    <property type="molecule type" value="Genomic_DNA"/>
</dbReference>
<accession>X6LH29</accession>
<evidence type="ECO:0000313" key="2">
    <source>
        <dbReference type="Proteomes" id="UP000023152"/>
    </source>
</evidence>
<feature type="non-terminal residue" evidence="1">
    <location>
        <position position="1"/>
    </location>
</feature>
<dbReference type="AlphaFoldDB" id="X6LH29"/>
<name>X6LH29_RETFI</name>
<comment type="caution">
    <text evidence="1">The sequence shown here is derived from an EMBL/GenBank/DDBJ whole genome shotgun (WGS) entry which is preliminary data.</text>
</comment>
<dbReference type="Proteomes" id="UP000023152">
    <property type="component" value="Unassembled WGS sequence"/>
</dbReference>
<organism evidence="1 2">
    <name type="scientific">Reticulomyxa filosa</name>
    <dbReference type="NCBI Taxonomy" id="46433"/>
    <lineage>
        <taxon>Eukaryota</taxon>
        <taxon>Sar</taxon>
        <taxon>Rhizaria</taxon>
        <taxon>Retaria</taxon>
        <taxon>Foraminifera</taxon>
        <taxon>Monothalamids</taxon>
        <taxon>Reticulomyxidae</taxon>
        <taxon>Reticulomyxa</taxon>
    </lineage>
</organism>
<sequence length="338" mass="39952">FFYSKVLQAFYHIKLIVKLVHLQSYVKLFMIIINDNTNTIKNFWILKLFFALWENIFISEKFAVLAKKKKVKDKKREEKKKINICLQNKIDLISLMELLLLAAIKSESKDAIDKMLELNVTDQKFLMHILEDLMSQNGFVELSSANGTTYNRNIANSLSHLDHSNNTPIINTVNKMESLTMTIAMQIPSEDKSIKDLQWQSFAQLSTRHYDKSQRLYIQNPFGRKKSDLLLFQRHQQQLIFDFDFDPFNANKSPFAVAFSTRQHKITPYHQRWNTQHLATPFALRRKYPTVYQLLQIDFEKLDINFKQLSTQYFQLKQEHQLQEKVQTNASGDFQKNE</sequence>
<feature type="non-terminal residue" evidence="1">
    <location>
        <position position="338"/>
    </location>
</feature>
<proteinExistence type="predicted"/>
<evidence type="ECO:0000313" key="1">
    <source>
        <dbReference type="EMBL" id="ETO00040.1"/>
    </source>
</evidence>
<gene>
    <name evidence="1" type="ORF">RFI_37419</name>
</gene>
<dbReference type="SUPFAM" id="SSF116907">
    <property type="entry name" value="Hook domain"/>
    <property type="match status" value="1"/>
</dbReference>
<keyword evidence="2" id="KW-1185">Reference proteome</keyword>
<reference evidence="1 2" key="1">
    <citation type="journal article" date="2013" name="Curr. Biol.">
        <title>The Genome of the Foraminiferan Reticulomyxa filosa.</title>
        <authorList>
            <person name="Glockner G."/>
            <person name="Hulsmann N."/>
            <person name="Schleicher M."/>
            <person name="Noegel A.A."/>
            <person name="Eichinger L."/>
            <person name="Gallinger C."/>
            <person name="Pawlowski J."/>
            <person name="Sierra R."/>
            <person name="Euteneuer U."/>
            <person name="Pillet L."/>
            <person name="Moustafa A."/>
            <person name="Platzer M."/>
            <person name="Groth M."/>
            <person name="Szafranski K."/>
            <person name="Schliwa M."/>
        </authorList>
    </citation>
    <scope>NUCLEOTIDE SEQUENCE [LARGE SCALE GENOMIC DNA]</scope>
</reference>
<protein>
    <submittedName>
        <fullName evidence="1">Uncharacterized protein</fullName>
    </submittedName>
</protein>